<organism evidence="4 5">
    <name type="scientific">Streptosporangium lutulentum</name>
    <dbReference type="NCBI Taxonomy" id="1461250"/>
    <lineage>
        <taxon>Bacteria</taxon>
        <taxon>Bacillati</taxon>
        <taxon>Actinomycetota</taxon>
        <taxon>Actinomycetes</taxon>
        <taxon>Streptosporangiales</taxon>
        <taxon>Streptosporangiaceae</taxon>
        <taxon>Streptosporangium</taxon>
    </lineage>
</organism>
<evidence type="ECO:0000256" key="1">
    <source>
        <dbReference type="ARBA" id="ARBA00022603"/>
    </source>
</evidence>
<keyword evidence="2" id="KW-0808">Transferase</keyword>
<accession>A0ABT9QL08</accession>
<comment type="caution">
    <text evidence="4">The sequence shown here is derived from an EMBL/GenBank/DDBJ whole genome shotgun (WGS) entry which is preliminary data.</text>
</comment>
<sequence>MTELPYLNAIRMSYDTVAVDYAERYGTALASMPLSRAMLAAFAELVQAAGGGPVADIGCGPGHVTAHLDALGVPAFGVDLSPGMVEVARRRHPGLRFGEGSMTALDLKDGELGGVLAWWSTHHIPWEQLPVVYAEFHRTLAPGGYLLLGTHVGDEHLRPQQGYGHPVSYESYLLPPDRIAELLTEAGFVVTARLLEEPREGQKRQQVCLLARKPERP</sequence>
<keyword evidence="1 4" id="KW-0489">Methyltransferase</keyword>
<dbReference type="Proteomes" id="UP001225356">
    <property type="component" value="Unassembled WGS sequence"/>
</dbReference>
<proteinExistence type="predicted"/>
<dbReference type="SUPFAM" id="SSF53335">
    <property type="entry name" value="S-adenosyl-L-methionine-dependent methyltransferases"/>
    <property type="match status" value="1"/>
</dbReference>
<dbReference type="GO" id="GO:0008168">
    <property type="term" value="F:methyltransferase activity"/>
    <property type="evidence" value="ECO:0007669"/>
    <property type="project" value="UniProtKB-KW"/>
</dbReference>
<keyword evidence="5" id="KW-1185">Reference proteome</keyword>
<evidence type="ECO:0000313" key="5">
    <source>
        <dbReference type="Proteomes" id="UP001225356"/>
    </source>
</evidence>
<dbReference type="PANTHER" id="PTHR43861:SF1">
    <property type="entry name" value="TRANS-ACONITATE 2-METHYLTRANSFERASE"/>
    <property type="match status" value="1"/>
</dbReference>
<reference evidence="4 5" key="1">
    <citation type="submission" date="2023-07" db="EMBL/GenBank/DDBJ databases">
        <title>Sequencing the genomes of 1000 actinobacteria strains.</title>
        <authorList>
            <person name="Klenk H.-P."/>
        </authorList>
    </citation>
    <scope>NUCLEOTIDE SEQUENCE [LARGE SCALE GENOMIC DNA]</scope>
    <source>
        <strain evidence="4 5">DSM 46740</strain>
    </source>
</reference>
<evidence type="ECO:0000256" key="2">
    <source>
        <dbReference type="ARBA" id="ARBA00022679"/>
    </source>
</evidence>
<name>A0ABT9QL08_9ACTN</name>
<dbReference type="CDD" id="cd02440">
    <property type="entry name" value="AdoMet_MTases"/>
    <property type="match status" value="1"/>
</dbReference>
<dbReference type="InterPro" id="IPR041698">
    <property type="entry name" value="Methyltransf_25"/>
</dbReference>
<dbReference type="Gene3D" id="3.40.50.150">
    <property type="entry name" value="Vaccinia Virus protein VP39"/>
    <property type="match status" value="1"/>
</dbReference>
<dbReference type="EMBL" id="JAUSQU010000001">
    <property type="protein sequence ID" value="MDP9847055.1"/>
    <property type="molecule type" value="Genomic_DNA"/>
</dbReference>
<dbReference type="RefSeq" id="WP_307564009.1">
    <property type="nucleotide sequence ID" value="NZ_JAUSQU010000001.1"/>
</dbReference>
<dbReference type="InterPro" id="IPR029063">
    <property type="entry name" value="SAM-dependent_MTases_sf"/>
</dbReference>
<feature type="domain" description="Methyltransferase" evidence="3">
    <location>
        <begin position="54"/>
        <end position="144"/>
    </location>
</feature>
<protein>
    <submittedName>
        <fullName evidence="4">SAM-dependent methyltransferase</fullName>
    </submittedName>
</protein>
<dbReference type="PANTHER" id="PTHR43861">
    <property type="entry name" value="TRANS-ACONITATE 2-METHYLTRANSFERASE-RELATED"/>
    <property type="match status" value="1"/>
</dbReference>
<evidence type="ECO:0000313" key="4">
    <source>
        <dbReference type="EMBL" id="MDP9847055.1"/>
    </source>
</evidence>
<gene>
    <name evidence="4" type="ORF">J2853_006266</name>
</gene>
<evidence type="ECO:0000259" key="3">
    <source>
        <dbReference type="Pfam" id="PF13649"/>
    </source>
</evidence>
<dbReference type="Pfam" id="PF13649">
    <property type="entry name" value="Methyltransf_25"/>
    <property type="match status" value="1"/>
</dbReference>
<dbReference type="GO" id="GO:0032259">
    <property type="term" value="P:methylation"/>
    <property type="evidence" value="ECO:0007669"/>
    <property type="project" value="UniProtKB-KW"/>
</dbReference>